<dbReference type="EMBL" id="JPKY01000003">
    <property type="protein sequence ID" value="KFH48398.1"/>
    <property type="molecule type" value="Genomic_DNA"/>
</dbReference>
<dbReference type="SUPFAM" id="SSF50129">
    <property type="entry name" value="GroES-like"/>
    <property type="match status" value="1"/>
</dbReference>
<dbReference type="CDD" id="cd05283">
    <property type="entry name" value="CAD1"/>
    <property type="match status" value="1"/>
</dbReference>
<evidence type="ECO:0000256" key="6">
    <source>
        <dbReference type="ARBA" id="ARBA00022833"/>
    </source>
</evidence>
<reference evidence="14" key="1">
    <citation type="journal article" date="2014" name="Genome Announc.">
        <title>Genome sequence and annotation of Acremonium chrysogenum, producer of the beta-lactam antibiotic cephalosporin C.</title>
        <authorList>
            <person name="Terfehr D."/>
            <person name="Dahlmann T.A."/>
            <person name="Specht T."/>
            <person name="Zadra I."/>
            <person name="Kuernsteiner H."/>
            <person name="Kueck U."/>
        </authorList>
    </citation>
    <scope>NUCLEOTIDE SEQUENCE [LARGE SCALE GENOMIC DNA]</scope>
    <source>
        <strain evidence="14">ATCC 11550 / CBS 779.69 / DSM 880 / IAM 14645 / JCM 23072 / IMI 49137</strain>
    </source>
</reference>
<dbReference type="Pfam" id="PF00107">
    <property type="entry name" value="ADH_zinc_N"/>
    <property type="match status" value="1"/>
</dbReference>
<keyword evidence="5 11" id="KW-0479">Metal-binding</keyword>
<evidence type="ECO:0000256" key="8">
    <source>
        <dbReference type="ARBA" id="ARBA00023002"/>
    </source>
</evidence>
<evidence type="ECO:0000256" key="2">
    <source>
        <dbReference type="ARBA" id="ARBA00008072"/>
    </source>
</evidence>
<protein>
    <recommendedName>
        <fullName evidence="9">alcohol dehydrogenase (NADP(+))</fullName>
        <ecNumber evidence="9">1.1.1.2</ecNumber>
    </recommendedName>
</protein>
<evidence type="ECO:0000313" key="13">
    <source>
        <dbReference type="EMBL" id="KFH48398.1"/>
    </source>
</evidence>
<keyword evidence="6 11" id="KW-0862">Zinc</keyword>
<organism evidence="13 14">
    <name type="scientific">Hapsidospora chrysogenum (strain ATCC 11550 / CBS 779.69 / DSM 880 / IAM 14645 / JCM 23072 / IMI 49137)</name>
    <name type="common">Acremonium chrysogenum</name>
    <dbReference type="NCBI Taxonomy" id="857340"/>
    <lineage>
        <taxon>Eukaryota</taxon>
        <taxon>Fungi</taxon>
        <taxon>Dikarya</taxon>
        <taxon>Ascomycota</taxon>
        <taxon>Pezizomycotina</taxon>
        <taxon>Sordariomycetes</taxon>
        <taxon>Hypocreomycetidae</taxon>
        <taxon>Hypocreales</taxon>
        <taxon>Bionectriaceae</taxon>
        <taxon>Hapsidospora</taxon>
    </lineage>
</organism>
<evidence type="ECO:0000256" key="3">
    <source>
        <dbReference type="ARBA" id="ARBA00011738"/>
    </source>
</evidence>
<dbReference type="Proteomes" id="UP000029964">
    <property type="component" value="Unassembled WGS sequence"/>
</dbReference>
<dbReference type="InterPro" id="IPR036291">
    <property type="entry name" value="NAD(P)-bd_dom_sf"/>
</dbReference>
<proteinExistence type="inferred from homology"/>
<evidence type="ECO:0000256" key="1">
    <source>
        <dbReference type="ARBA" id="ARBA00001947"/>
    </source>
</evidence>
<comment type="caution">
    <text evidence="13">The sequence shown here is derived from an EMBL/GenBank/DDBJ whole genome shotgun (WGS) entry which is preliminary data.</text>
</comment>
<dbReference type="GO" id="GO:0006066">
    <property type="term" value="P:alcohol metabolic process"/>
    <property type="evidence" value="ECO:0007669"/>
    <property type="project" value="UniProtKB-ARBA"/>
</dbReference>
<dbReference type="GO" id="GO:0008106">
    <property type="term" value="F:alcohol dehydrogenase (NADP+) activity"/>
    <property type="evidence" value="ECO:0007669"/>
    <property type="project" value="UniProtKB-EC"/>
</dbReference>
<dbReference type="InterPro" id="IPR013149">
    <property type="entry name" value="ADH-like_C"/>
</dbReference>
<dbReference type="FunFam" id="3.40.50.720:FF:000158">
    <property type="entry name" value="Zinc-binding alcohol dehydrogenase"/>
    <property type="match status" value="1"/>
</dbReference>
<comment type="subunit">
    <text evidence="3">Homodimer.</text>
</comment>
<dbReference type="STRING" id="857340.A0A086TGB6"/>
<dbReference type="InterPro" id="IPR013154">
    <property type="entry name" value="ADH-like_N"/>
</dbReference>
<name>A0A086TGB6_HAPC1</name>
<evidence type="ECO:0000256" key="10">
    <source>
        <dbReference type="ARBA" id="ARBA00050997"/>
    </source>
</evidence>
<dbReference type="SUPFAM" id="SSF51735">
    <property type="entry name" value="NAD(P)-binding Rossmann-fold domains"/>
    <property type="match status" value="1"/>
</dbReference>
<dbReference type="Gene3D" id="3.90.180.10">
    <property type="entry name" value="Medium-chain alcohol dehydrogenases, catalytic domain"/>
    <property type="match status" value="1"/>
</dbReference>
<keyword evidence="7" id="KW-0521">NADP</keyword>
<dbReference type="AlphaFoldDB" id="A0A086TGB6"/>
<evidence type="ECO:0000313" key="14">
    <source>
        <dbReference type="Proteomes" id="UP000029964"/>
    </source>
</evidence>
<dbReference type="InterPro" id="IPR002328">
    <property type="entry name" value="ADH_Zn_CS"/>
</dbReference>
<keyword evidence="8" id="KW-0560">Oxidoreductase</keyword>
<evidence type="ECO:0000256" key="7">
    <source>
        <dbReference type="ARBA" id="ARBA00022857"/>
    </source>
</evidence>
<dbReference type="InterPro" id="IPR020843">
    <property type="entry name" value="ER"/>
</dbReference>
<feature type="domain" description="Enoyl reductase (ER)" evidence="12">
    <location>
        <begin position="20"/>
        <end position="354"/>
    </location>
</feature>
<dbReference type="PROSITE" id="PS00059">
    <property type="entry name" value="ADH_ZINC"/>
    <property type="match status" value="1"/>
</dbReference>
<dbReference type="SMART" id="SM00829">
    <property type="entry name" value="PKS_ER"/>
    <property type="match status" value="1"/>
</dbReference>
<dbReference type="Pfam" id="PF08240">
    <property type="entry name" value="ADH_N"/>
    <property type="match status" value="1"/>
</dbReference>
<comment type="similarity">
    <text evidence="2 11">Belongs to the zinc-containing alcohol dehydrogenase family.</text>
</comment>
<gene>
    <name evidence="13" type="ORF">ACRE_005820</name>
</gene>
<comment type="cofactor">
    <cofactor evidence="1 11">
        <name>Zn(2+)</name>
        <dbReference type="ChEBI" id="CHEBI:29105"/>
    </cofactor>
</comment>
<dbReference type="GO" id="GO:0008270">
    <property type="term" value="F:zinc ion binding"/>
    <property type="evidence" value="ECO:0007669"/>
    <property type="project" value="InterPro"/>
</dbReference>
<evidence type="ECO:0000256" key="11">
    <source>
        <dbReference type="RuleBase" id="RU361277"/>
    </source>
</evidence>
<dbReference type="PANTHER" id="PTHR42683">
    <property type="entry name" value="ALDEHYDE REDUCTASE"/>
    <property type="match status" value="1"/>
</dbReference>
<accession>A0A086TGB6</accession>
<evidence type="ECO:0000256" key="4">
    <source>
        <dbReference type="ARBA" id="ARBA00022553"/>
    </source>
</evidence>
<comment type="catalytic activity">
    <reaction evidence="10">
        <text>a primary alcohol + NADP(+) = an aldehyde + NADPH + H(+)</text>
        <dbReference type="Rhea" id="RHEA:15937"/>
        <dbReference type="ChEBI" id="CHEBI:15378"/>
        <dbReference type="ChEBI" id="CHEBI:15734"/>
        <dbReference type="ChEBI" id="CHEBI:17478"/>
        <dbReference type="ChEBI" id="CHEBI:57783"/>
        <dbReference type="ChEBI" id="CHEBI:58349"/>
        <dbReference type="EC" id="1.1.1.2"/>
    </reaction>
    <physiologicalReaction direction="left-to-right" evidence="10">
        <dbReference type="Rhea" id="RHEA:15938"/>
    </physiologicalReaction>
    <physiologicalReaction direction="right-to-left" evidence="10">
        <dbReference type="Rhea" id="RHEA:15939"/>
    </physiologicalReaction>
</comment>
<evidence type="ECO:0000259" key="12">
    <source>
        <dbReference type="SMART" id="SM00829"/>
    </source>
</evidence>
<dbReference type="OrthoDB" id="1879366at2759"/>
<dbReference type="InterPro" id="IPR011032">
    <property type="entry name" value="GroES-like_sf"/>
</dbReference>
<evidence type="ECO:0000256" key="9">
    <source>
        <dbReference type="ARBA" id="ARBA00024074"/>
    </source>
</evidence>
<dbReference type="HOGENOM" id="CLU_026673_20_2_1"/>
<sequence>MATDYKFEGWVGKDKSSAEGKMVWTEYEPKPWEETDIDIKIEYSGICGSDIHTLSSGWSPANYPCVVGHEIVGRAVRVGSKAEGNIKVGDVVGVGAQSDSCLGRDGPCDPCSHDMENYCSKPVITYNSTHRNGGKAMGGYALYHRCPSHFVIKIPPGLDPAFAAPMMCGGVTVYSPLKHFGAGPGKKVGVVGLGGLGHFAVLFAKALKADEVVGISRKASKRKDALALGCDEYIATGDDADWEKKNAGRFDIIISTISSPKAPFNDYVDLLGLDGTMVQVGAPEEPIPLSAFSLIAKRKRLTGSSIGSPKEIKEMLELAASTGLKPWVEKRPMSEANQAIVDMEEGKPRFRYVLVN</sequence>
<keyword evidence="4" id="KW-0597">Phosphoprotein</keyword>
<keyword evidence="14" id="KW-1185">Reference proteome</keyword>
<dbReference type="Gene3D" id="3.40.50.720">
    <property type="entry name" value="NAD(P)-binding Rossmann-like Domain"/>
    <property type="match status" value="1"/>
</dbReference>
<dbReference type="InterPro" id="IPR047109">
    <property type="entry name" value="CAD-like"/>
</dbReference>
<evidence type="ECO:0000256" key="5">
    <source>
        <dbReference type="ARBA" id="ARBA00022723"/>
    </source>
</evidence>
<dbReference type="EC" id="1.1.1.2" evidence="9"/>